<name>A0A7X8YIA5_9VIBR</name>
<comment type="similarity">
    <text evidence="2">Belongs to the membrane fusion protein (MFP) (TC 8.A.1) family.</text>
</comment>
<dbReference type="InterPro" id="IPR058627">
    <property type="entry name" value="MdtA-like_C"/>
</dbReference>
<dbReference type="Gene3D" id="2.40.30.170">
    <property type="match status" value="1"/>
</dbReference>
<dbReference type="InterPro" id="IPR006143">
    <property type="entry name" value="RND_pump_MFP"/>
</dbReference>
<accession>A0A7X8YIA5</accession>
<protein>
    <submittedName>
        <fullName evidence="7">Efflux RND transporter periplasmic adaptor subunit</fullName>
    </submittedName>
</protein>
<keyword evidence="8" id="KW-1185">Reference proteome</keyword>
<dbReference type="Pfam" id="PF25917">
    <property type="entry name" value="BSH_RND"/>
    <property type="match status" value="1"/>
</dbReference>
<dbReference type="GO" id="GO:0015562">
    <property type="term" value="F:efflux transmembrane transporter activity"/>
    <property type="evidence" value="ECO:0007669"/>
    <property type="project" value="TreeGrafter"/>
</dbReference>
<dbReference type="EMBL" id="JABAIK010000020">
    <property type="protein sequence ID" value="NLS14381.1"/>
    <property type="molecule type" value="Genomic_DNA"/>
</dbReference>
<dbReference type="SUPFAM" id="SSF111369">
    <property type="entry name" value="HlyD-like secretion proteins"/>
    <property type="match status" value="1"/>
</dbReference>
<dbReference type="Pfam" id="PF25967">
    <property type="entry name" value="RND-MFP_C"/>
    <property type="match status" value="1"/>
</dbReference>
<reference evidence="7 8" key="1">
    <citation type="submission" date="2020-04" db="EMBL/GenBank/DDBJ databases">
        <title>Vibrio sp. SM6, a novel species isolated from seawater.</title>
        <authorList>
            <person name="Wang X."/>
        </authorList>
    </citation>
    <scope>NUCLEOTIDE SEQUENCE [LARGE SCALE GENOMIC DNA]</scope>
    <source>
        <strain evidence="7 8">SM6</strain>
    </source>
</reference>
<keyword evidence="3" id="KW-0813">Transport</keyword>
<evidence type="ECO:0000313" key="8">
    <source>
        <dbReference type="Proteomes" id="UP000535589"/>
    </source>
</evidence>
<dbReference type="RefSeq" id="WP_168837478.1">
    <property type="nucleotide sequence ID" value="NZ_JABAIK010000020.1"/>
</dbReference>
<proteinExistence type="inferred from homology"/>
<dbReference type="GO" id="GO:1990281">
    <property type="term" value="C:efflux pump complex"/>
    <property type="evidence" value="ECO:0007669"/>
    <property type="project" value="TreeGrafter"/>
</dbReference>
<dbReference type="Gene3D" id="2.40.420.20">
    <property type="match status" value="1"/>
</dbReference>
<dbReference type="Gene3D" id="2.40.50.100">
    <property type="match status" value="1"/>
</dbReference>
<gene>
    <name evidence="7" type="ORF">HGP28_15990</name>
</gene>
<sequence>MSLFSLTPSLFQRPALKRCYLNGKRTFLFTAVSASILLATGCGQEPESDVVVAPVIKPALIEVITAQRGADLSFNGVVRAAERADLSFRTSGLLTDVNVKEGDQVKQGQLLAQLDDRDAKTALQSARLELDNSKVEYDRARAIYNKSKAIAKSDLDAITTRYNLAKNHVAEAERRLEYTRLYAPFDGIIGRKLSDNHVQIQANAPVFTLHNLDDLEVVIQIPHSVILNGQKEGNVEAELTAIPNQRFPLSLRTYATQADAVTQTYSVVLGFDDLKGYRVLPGMAVKVMPVANEADTDNLVTITVPLTALVPDNQGGQFVWVVDEQNKVQRRAIEIGALNQDRVEVKANLQRGEKVIIAGVSSVQEGMEVRPYTDEGRGE</sequence>
<keyword evidence="4" id="KW-0175">Coiled coil</keyword>
<evidence type="ECO:0000259" key="5">
    <source>
        <dbReference type="Pfam" id="PF25917"/>
    </source>
</evidence>
<evidence type="ECO:0000256" key="3">
    <source>
        <dbReference type="ARBA" id="ARBA00022448"/>
    </source>
</evidence>
<evidence type="ECO:0000313" key="7">
    <source>
        <dbReference type="EMBL" id="NLS14381.1"/>
    </source>
</evidence>
<comment type="subcellular location">
    <subcellularLocation>
        <location evidence="1">Cell envelope</location>
    </subcellularLocation>
</comment>
<organism evidence="7 8">
    <name type="scientific">Vibrio agarilyticus</name>
    <dbReference type="NCBI Taxonomy" id="2726741"/>
    <lineage>
        <taxon>Bacteria</taxon>
        <taxon>Pseudomonadati</taxon>
        <taxon>Pseudomonadota</taxon>
        <taxon>Gammaproteobacteria</taxon>
        <taxon>Vibrionales</taxon>
        <taxon>Vibrionaceae</taxon>
        <taxon>Vibrio</taxon>
    </lineage>
</organism>
<feature type="domain" description="Multidrug resistance protein MdtA-like C-terminal permuted SH3" evidence="6">
    <location>
        <begin position="302"/>
        <end position="360"/>
    </location>
</feature>
<dbReference type="InterPro" id="IPR058625">
    <property type="entry name" value="MdtA-like_BSH"/>
</dbReference>
<comment type="caution">
    <text evidence="7">The sequence shown here is derived from an EMBL/GenBank/DDBJ whole genome shotgun (WGS) entry which is preliminary data.</text>
</comment>
<dbReference type="PANTHER" id="PTHR30469">
    <property type="entry name" value="MULTIDRUG RESISTANCE PROTEIN MDTA"/>
    <property type="match status" value="1"/>
</dbReference>
<dbReference type="AlphaFoldDB" id="A0A7X8YIA5"/>
<dbReference type="PANTHER" id="PTHR30469:SF20">
    <property type="entry name" value="EFFLUX RND TRANSPORTER PERIPLASMIC ADAPTOR SUBUNIT"/>
    <property type="match status" value="1"/>
</dbReference>
<dbReference type="NCBIfam" id="TIGR01730">
    <property type="entry name" value="RND_mfp"/>
    <property type="match status" value="1"/>
</dbReference>
<dbReference type="Proteomes" id="UP000535589">
    <property type="component" value="Unassembled WGS sequence"/>
</dbReference>
<dbReference type="Gene3D" id="1.10.287.470">
    <property type="entry name" value="Helix hairpin bin"/>
    <property type="match status" value="1"/>
</dbReference>
<evidence type="ECO:0000256" key="4">
    <source>
        <dbReference type="SAM" id="Coils"/>
    </source>
</evidence>
<evidence type="ECO:0000259" key="6">
    <source>
        <dbReference type="Pfam" id="PF25967"/>
    </source>
</evidence>
<evidence type="ECO:0000256" key="1">
    <source>
        <dbReference type="ARBA" id="ARBA00004196"/>
    </source>
</evidence>
<feature type="coiled-coil region" evidence="4">
    <location>
        <begin position="123"/>
        <end position="175"/>
    </location>
</feature>
<evidence type="ECO:0000256" key="2">
    <source>
        <dbReference type="ARBA" id="ARBA00009477"/>
    </source>
</evidence>
<feature type="domain" description="Multidrug resistance protein MdtA-like barrel-sandwich hybrid" evidence="5">
    <location>
        <begin position="84"/>
        <end position="202"/>
    </location>
</feature>